<evidence type="ECO:0000256" key="3">
    <source>
        <dbReference type="ARBA" id="ARBA00011901"/>
    </source>
</evidence>
<evidence type="ECO:0000256" key="4">
    <source>
        <dbReference type="ARBA" id="ARBA00022801"/>
    </source>
</evidence>
<keyword evidence="5" id="KW-0961">Cell wall biogenesis/degradation</keyword>
<proteinExistence type="inferred from homology"/>
<sequence length="269" mass="28729">MSEYPMPDSFSPDCPLVTAVMPSPRFGERRGPGGPDAIVLHYTGLPSLTEALACLAGPEGTVSCHYVVEESGRVLQLVPEHSRAWHAGESIWAGDTDVNSRSIGIEIANPGHDFGCPDFPQAQIDAVIALCRDIIARRAIRPDRVLGHSDVAPVRKRDPGEKFPWAALAAAGVGLWVPPAPPADGRFIVRGERGLPVEALQALLALYGYGLDITGLFDETTEAVVAAFQRHFRPARVDGVADVSTVTTLRDLIAARDASLNASRASPRV</sequence>
<gene>
    <name evidence="7" type="ORF">F1193_14080</name>
</gene>
<dbReference type="InterPro" id="IPR036365">
    <property type="entry name" value="PGBD-like_sf"/>
</dbReference>
<dbReference type="GO" id="GO:0009254">
    <property type="term" value="P:peptidoglycan turnover"/>
    <property type="evidence" value="ECO:0007669"/>
    <property type="project" value="TreeGrafter"/>
</dbReference>
<dbReference type="SUPFAM" id="SSF47090">
    <property type="entry name" value="PGBD-like"/>
    <property type="match status" value="1"/>
</dbReference>
<feature type="domain" description="N-acetylmuramoyl-L-alanine amidase" evidence="6">
    <location>
        <begin position="23"/>
        <end position="160"/>
    </location>
</feature>
<dbReference type="OrthoDB" id="9794842at2"/>
<protein>
    <recommendedName>
        <fullName evidence="3">N-acetylmuramoyl-L-alanine amidase</fullName>
        <ecNumber evidence="3">3.5.1.28</ecNumber>
    </recommendedName>
</protein>
<dbReference type="GO" id="GO:0019867">
    <property type="term" value="C:outer membrane"/>
    <property type="evidence" value="ECO:0007669"/>
    <property type="project" value="TreeGrafter"/>
</dbReference>
<dbReference type="SUPFAM" id="SSF55846">
    <property type="entry name" value="N-acetylmuramoyl-L-alanine amidase-like"/>
    <property type="match status" value="1"/>
</dbReference>
<name>A0A5M6HQF8_9HYPH</name>
<dbReference type="GO" id="GO:0071555">
    <property type="term" value="P:cell wall organization"/>
    <property type="evidence" value="ECO:0007669"/>
    <property type="project" value="UniProtKB-KW"/>
</dbReference>
<evidence type="ECO:0000313" key="7">
    <source>
        <dbReference type="EMBL" id="KAA5598103.1"/>
    </source>
</evidence>
<dbReference type="AlphaFoldDB" id="A0A5M6HQF8"/>
<dbReference type="SMART" id="SM00644">
    <property type="entry name" value="Ami_2"/>
    <property type="match status" value="1"/>
</dbReference>
<dbReference type="PANTHER" id="PTHR30417:SF1">
    <property type="entry name" value="N-ACETYLMURAMOYL-L-ALANINE AMIDASE AMID"/>
    <property type="match status" value="1"/>
</dbReference>
<keyword evidence="4" id="KW-0378">Hydrolase</keyword>
<dbReference type="Pfam" id="PF01471">
    <property type="entry name" value="PG_binding_1"/>
    <property type="match status" value="1"/>
</dbReference>
<dbReference type="Gene3D" id="1.10.101.10">
    <property type="entry name" value="PGBD-like superfamily/PGBD"/>
    <property type="match status" value="1"/>
</dbReference>
<dbReference type="Gene3D" id="3.40.80.10">
    <property type="entry name" value="Peptidoglycan recognition protein-like"/>
    <property type="match status" value="1"/>
</dbReference>
<keyword evidence="8" id="KW-1185">Reference proteome</keyword>
<dbReference type="GO" id="GO:0009253">
    <property type="term" value="P:peptidoglycan catabolic process"/>
    <property type="evidence" value="ECO:0007669"/>
    <property type="project" value="InterPro"/>
</dbReference>
<dbReference type="GO" id="GO:0008745">
    <property type="term" value="F:N-acetylmuramoyl-L-alanine amidase activity"/>
    <property type="evidence" value="ECO:0007669"/>
    <property type="project" value="UniProtKB-EC"/>
</dbReference>
<evidence type="ECO:0000259" key="6">
    <source>
        <dbReference type="SMART" id="SM00644"/>
    </source>
</evidence>
<comment type="caution">
    <text evidence="7">The sequence shown here is derived from an EMBL/GenBank/DDBJ whole genome shotgun (WGS) entry which is preliminary data.</text>
</comment>
<dbReference type="PANTHER" id="PTHR30417">
    <property type="entry name" value="N-ACETYLMURAMOYL-L-ALANINE AMIDASE AMID"/>
    <property type="match status" value="1"/>
</dbReference>
<evidence type="ECO:0000256" key="2">
    <source>
        <dbReference type="ARBA" id="ARBA00007553"/>
    </source>
</evidence>
<dbReference type="InterPro" id="IPR002477">
    <property type="entry name" value="Peptidoglycan-bd-like"/>
</dbReference>
<dbReference type="Pfam" id="PF01510">
    <property type="entry name" value="Amidase_2"/>
    <property type="match status" value="1"/>
</dbReference>
<evidence type="ECO:0000256" key="1">
    <source>
        <dbReference type="ARBA" id="ARBA00001561"/>
    </source>
</evidence>
<accession>A0A5M6HQF8</accession>
<comment type="catalytic activity">
    <reaction evidence="1">
        <text>Hydrolyzes the link between N-acetylmuramoyl residues and L-amino acid residues in certain cell-wall glycopeptides.</text>
        <dbReference type="EC" id="3.5.1.28"/>
    </reaction>
</comment>
<dbReference type="EC" id="3.5.1.28" evidence="3"/>
<dbReference type="Proteomes" id="UP000323886">
    <property type="component" value="Unassembled WGS sequence"/>
</dbReference>
<dbReference type="InterPro" id="IPR036505">
    <property type="entry name" value="Amidase/PGRP_sf"/>
</dbReference>
<dbReference type="InterPro" id="IPR051206">
    <property type="entry name" value="NAMLAA_amidase_2"/>
</dbReference>
<evidence type="ECO:0000313" key="8">
    <source>
        <dbReference type="Proteomes" id="UP000323886"/>
    </source>
</evidence>
<comment type="similarity">
    <text evidence="2">Belongs to the N-acetylmuramoyl-L-alanine amidase 2 family.</text>
</comment>
<evidence type="ECO:0000256" key="5">
    <source>
        <dbReference type="ARBA" id="ARBA00023316"/>
    </source>
</evidence>
<reference evidence="7 8" key="1">
    <citation type="submission" date="2019-09" db="EMBL/GenBank/DDBJ databases">
        <title>Draft Whole-Genome sequence of Blastochloris sulfoviridis DSM 729.</title>
        <authorList>
            <person name="Meyer T.E."/>
            <person name="Kyndt J.A."/>
        </authorList>
    </citation>
    <scope>NUCLEOTIDE SEQUENCE [LARGE SCALE GENOMIC DNA]</scope>
    <source>
        <strain evidence="7 8">DSM 729</strain>
    </source>
</reference>
<dbReference type="EMBL" id="VWPL01000032">
    <property type="protein sequence ID" value="KAA5598103.1"/>
    <property type="molecule type" value="Genomic_DNA"/>
</dbReference>
<dbReference type="CDD" id="cd06583">
    <property type="entry name" value="PGRP"/>
    <property type="match status" value="1"/>
</dbReference>
<organism evidence="7 8">
    <name type="scientific">Blastochloris sulfoviridis</name>
    <dbReference type="NCBI Taxonomy" id="50712"/>
    <lineage>
        <taxon>Bacteria</taxon>
        <taxon>Pseudomonadati</taxon>
        <taxon>Pseudomonadota</taxon>
        <taxon>Alphaproteobacteria</taxon>
        <taxon>Hyphomicrobiales</taxon>
        <taxon>Blastochloridaceae</taxon>
        <taxon>Blastochloris</taxon>
    </lineage>
</organism>
<dbReference type="InterPro" id="IPR036366">
    <property type="entry name" value="PGBDSf"/>
</dbReference>
<dbReference type="InterPro" id="IPR002502">
    <property type="entry name" value="Amidase_domain"/>
</dbReference>